<organism evidence="1">
    <name type="scientific">marine sediment metagenome</name>
    <dbReference type="NCBI Taxonomy" id="412755"/>
    <lineage>
        <taxon>unclassified sequences</taxon>
        <taxon>metagenomes</taxon>
        <taxon>ecological metagenomes</taxon>
    </lineage>
</organism>
<proteinExistence type="predicted"/>
<sequence>MNGITITDVKVVGICSKCRKEGDEIPTYKDGRIIEDKDISCLAGALGKDIHGSKQRGNK</sequence>
<dbReference type="EMBL" id="LAZR01005710">
    <property type="protein sequence ID" value="KKM97766.1"/>
    <property type="molecule type" value="Genomic_DNA"/>
</dbReference>
<name>A0A0F9MEL9_9ZZZZ</name>
<comment type="caution">
    <text evidence="1">The sequence shown here is derived from an EMBL/GenBank/DDBJ whole genome shotgun (WGS) entry which is preliminary data.</text>
</comment>
<evidence type="ECO:0000313" key="1">
    <source>
        <dbReference type="EMBL" id="KKM97766.1"/>
    </source>
</evidence>
<dbReference type="AlphaFoldDB" id="A0A0F9MEL9"/>
<gene>
    <name evidence="1" type="ORF">LCGC14_1164760</name>
</gene>
<reference evidence="1" key="1">
    <citation type="journal article" date="2015" name="Nature">
        <title>Complex archaea that bridge the gap between prokaryotes and eukaryotes.</title>
        <authorList>
            <person name="Spang A."/>
            <person name="Saw J.H."/>
            <person name="Jorgensen S.L."/>
            <person name="Zaremba-Niedzwiedzka K."/>
            <person name="Martijn J."/>
            <person name="Lind A.E."/>
            <person name="van Eijk R."/>
            <person name="Schleper C."/>
            <person name="Guy L."/>
            <person name="Ettema T.J."/>
        </authorList>
    </citation>
    <scope>NUCLEOTIDE SEQUENCE</scope>
</reference>
<accession>A0A0F9MEL9</accession>
<protein>
    <submittedName>
        <fullName evidence="1">Uncharacterized protein</fullName>
    </submittedName>
</protein>